<sequence>MQLKALCLYLTGLLTFFIASSVQAGPVALAHGDSAATSGGYIDDRGILEGRQEKGLEEVDAEDNDTITRGKWTKGHPRRRYTVMSDHRDSMEVEEGTVRSRVPGILKICFTGGDEKHDRREA</sequence>
<proteinExistence type="predicted"/>
<gene>
    <name evidence="2" type="ORF">L210DRAFT_3508620</name>
</gene>
<reference evidence="2" key="1">
    <citation type="submission" date="2019-10" db="EMBL/GenBank/DDBJ databases">
        <authorList>
            <consortium name="DOE Joint Genome Institute"/>
            <person name="Kuo A."/>
            <person name="Miyauchi S."/>
            <person name="Kiss E."/>
            <person name="Drula E."/>
            <person name="Kohler A."/>
            <person name="Sanchez-Garcia M."/>
            <person name="Andreopoulos B."/>
            <person name="Barry K.W."/>
            <person name="Bonito G."/>
            <person name="Buee M."/>
            <person name="Carver A."/>
            <person name="Chen C."/>
            <person name="Cichocki N."/>
            <person name="Clum A."/>
            <person name="Culley D."/>
            <person name="Crous P.W."/>
            <person name="Fauchery L."/>
            <person name="Girlanda M."/>
            <person name="Hayes R."/>
            <person name="Keri Z."/>
            <person name="LaButti K."/>
            <person name="Lipzen A."/>
            <person name="Lombard V."/>
            <person name="Magnuson J."/>
            <person name="Maillard F."/>
            <person name="Morin E."/>
            <person name="Murat C."/>
            <person name="Nolan M."/>
            <person name="Ohm R."/>
            <person name="Pangilinan J."/>
            <person name="Pereira M."/>
            <person name="Perotto S."/>
            <person name="Peter M."/>
            <person name="Riley R."/>
            <person name="Sitrit Y."/>
            <person name="Stielow B."/>
            <person name="Szollosi G."/>
            <person name="Zifcakova L."/>
            <person name="Stursova M."/>
            <person name="Spatafora J.W."/>
            <person name="Tedersoo L."/>
            <person name="Vaario L.-M."/>
            <person name="Yamada A."/>
            <person name="Yan M."/>
            <person name="Wang P."/>
            <person name="Xu J."/>
            <person name="Bruns T."/>
            <person name="Baldrian P."/>
            <person name="Vilgalys R."/>
            <person name="Henrissat B."/>
            <person name="Grigoriev I.V."/>
            <person name="Hibbett D."/>
            <person name="Nagy L.G."/>
            <person name="Martin F.M."/>
        </authorList>
    </citation>
    <scope>NUCLEOTIDE SEQUENCE</scope>
    <source>
        <strain evidence="2">BED1</strain>
    </source>
</reference>
<feature type="signal peptide" evidence="1">
    <location>
        <begin position="1"/>
        <end position="24"/>
    </location>
</feature>
<keyword evidence="3" id="KW-1185">Reference proteome</keyword>
<reference evidence="2" key="2">
    <citation type="journal article" date="2020" name="Nat. Commun.">
        <title>Large-scale genome sequencing of mycorrhizal fungi provides insights into the early evolution of symbiotic traits.</title>
        <authorList>
            <person name="Miyauchi S."/>
            <person name="Kiss E."/>
            <person name="Kuo A."/>
            <person name="Drula E."/>
            <person name="Kohler A."/>
            <person name="Sanchez-Garcia M."/>
            <person name="Morin E."/>
            <person name="Andreopoulos B."/>
            <person name="Barry K.W."/>
            <person name="Bonito G."/>
            <person name="Buee M."/>
            <person name="Carver A."/>
            <person name="Chen C."/>
            <person name="Cichocki N."/>
            <person name="Clum A."/>
            <person name="Culley D."/>
            <person name="Crous P.W."/>
            <person name="Fauchery L."/>
            <person name="Girlanda M."/>
            <person name="Hayes R.D."/>
            <person name="Keri Z."/>
            <person name="LaButti K."/>
            <person name="Lipzen A."/>
            <person name="Lombard V."/>
            <person name="Magnuson J."/>
            <person name="Maillard F."/>
            <person name="Murat C."/>
            <person name="Nolan M."/>
            <person name="Ohm R.A."/>
            <person name="Pangilinan J."/>
            <person name="Pereira M.F."/>
            <person name="Perotto S."/>
            <person name="Peter M."/>
            <person name="Pfister S."/>
            <person name="Riley R."/>
            <person name="Sitrit Y."/>
            <person name="Stielow J.B."/>
            <person name="Szollosi G."/>
            <person name="Zifcakova L."/>
            <person name="Stursova M."/>
            <person name="Spatafora J.W."/>
            <person name="Tedersoo L."/>
            <person name="Vaario L.M."/>
            <person name="Yamada A."/>
            <person name="Yan M."/>
            <person name="Wang P."/>
            <person name="Xu J."/>
            <person name="Bruns T."/>
            <person name="Baldrian P."/>
            <person name="Vilgalys R."/>
            <person name="Dunand C."/>
            <person name="Henrissat B."/>
            <person name="Grigoriev I.V."/>
            <person name="Hibbett D."/>
            <person name="Nagy L.G."/>
            <person name="Martin F.M."/>
        </authorList>
    </citation>
    <scope>NUCLEOTIDE SEQUENCE</scope>
    <source>
        <strain evidence="2">BED1</strain>
    </source>
</reference>
<organism evidence="2 3">
    <name type="scientific">Boletus edulis BED1</name>
    <dbReference type="NCBI Taxonomy" id="1328754"/>
    <lineage>
        <taxon>Eukaryota</taxon>
        <taxon>Fungi</taxon>
        <taxon>Dikarya</taxon>
        <taxon>Basidiomycota</taxon>
        <taxon>Agaricomycotina</taxon>
        <taxon>Agaricomycetes</taxon>
        <taxon>Agaricomycetidae</taxon>
        <taxon>Boletales</taxon>
        <taxon>Boletineae</taxon>
        <taxon>Boletaceae</taxon>
        <taxon>Boletoideae</taxon>
        <taxon>Boletus</taxon>
    </lineage>
</organism>
<keyword evidence="1" id="KW-0732">Signal</keyword>
<evidence type="ECO:0000313" key="2">
    <source>
        <dbReference type="EMBL" id="KAF8428928.1"/>
    </source>
</evidence>
<dbReference type="Proteomes" id="UP001194468">
    <property type="component" value="Unassembled WGS sequence"/>
</dbReference>
<evidence type="ECO:0000256" key="1">
    <source>
        <dbReference type="SAM" id="SignalP"/>
    </source>
</evidence>
<dbReference type="AlphaFoldDB" id="A0AAD4BHB1"/>
<protein>
    <submittedName>
        <fullName evidence="2">Uncharacterized protein</fullName>
    </submittedName>
</protein>
<comment type="caution">
    <text evidence="2">The sequence shown here is derived from an EMBL/GenBank/DDBJ whole genome shotgun (WGS) entry which is preliminary data.</text>
</comment>
<name>A0AAD4BHB1_BOLED</name>
<feature type="chain" id="PRO_5041916658" evidence="1">
    <location>
        <begin position="25"/>
        <end position="122"/>
    </location>
</feature>
<dbReference type="EMBL" id="WHUW01000070">
    <property type="protein sequence ID" value="KAF8428928.1"/>
    <property type="molecule type" value="Genomic_DNA"/>
</dbReference>
<accession>A0AAD4BHB1</accession>
<evidence type="ECO:0000313" key="3">
    <source>
        <dbReference type="Proteomes" id="UP001194468"/>
    </source>
</evidence>